<name>A0A1B7NBD7_9AGAM</name>
<dbReference type="OrthoDB" id="3247966at2759"/>
<dbReference type="Proteomes" id="UP000092154">
    <property type="component" value="Unassembled WGS sequence"/>
</dbReference>
<evidence type="ECO:0000259" key="1">
    <source>
        <dbReference type="PROSITE" id="PS50011"/>
    </source>
</evidence>
<feature type="non-terminal residue" evidence="2">
    <location>
        <position position="70"/>
    </location>
</feature>
<dbReference type="PROSITE" id="PS50011">
    <property type="entry name" value="PROTEIN_KINASE_DOM"/>
    <property type="match status" value="1"/>
</dbReference>
<dbReference type="GO" id="GO:0005524">
    <property type="term" value="F:ATP binding"/>
    <property type="evidence" value="ECO:0007669"/>
    <property type="project" value="InterPro"/>
</dbReference>
<dbReference type="InterPro" id="IPR000719">
    <property type="entry name" value="Prot_kinase_dom"/>
</dbReference>
<reference evidence="2 3" key="1">
    <citation type="submission" date="2016-06" db="EMBL/GenBank/DDBJ databases">
        <title>Comparative genomics of the ectomycorrhizal sister species Rhizopogon vinicolor and Rhizopogon vesiculosus (Basidiomycota: Boletales) reveals a divergence of the mating type B locus.</title>
        <authorList>
            <consortium name="DOE Joint Genome Institute"/>
            <person name="Mujic A.B."/>
            <person name="Kuo A."/>
            <person name="Tritt A."/>
            <person name="Lipzen A."/>
            <person name="Chen C."/>
            <person name="Johnson J."/>
            <person name="Sharma A."/>
            <person name="Barry K."/>
            <person name="Grigoriev I.V."/>
            <person name="Spatafora J.W."/>
        </authorList>
    </citation>
    <scope>NUCLEOTIDE SEQUENCE [LARGE SCALE GENOMIC DNA]</scope>
    <source>
        <strain evidence="2 3">AM-OR11-026</strain>
    </source>
</reference>
<keyword evidence="3" id="KW-1185">Reference proteome</keyword>
<dbReference type="InterPro" id="IPR011009">
    <property type="entry name" value="Kinase-like_dom_sf"/>
</dbReference>
<sequence>LHEYGYVHGDLRDINLFTREDKKHFMLLDFDWAGPIGSTRYPMHVNWQQVRRPEGADWELISKAHDLEML</sequence>
<dbReference type="EMBL" id="KV448162">
    <property type="protein sequence ID" value="OAX42202.1"/>
    <property type="molecule type" value="Genomic_DNA"/>
</dbReference>
<dbReference type="SUPFAM" id="SSF56112">
    <property type="entry name" value="Protein kinase-like (PK-like)"/>
    <property type="match status" value="1"/>
</dbReference>
<dbReference type="InParanoid" id="A0A1B7NBD7"/>
<organism evidence="2 3">
    <name type="scientific">Rhizopogon vinicolor AM-OR11-026</name>
    <dbReference type="NCBI Taxonomy" id="1314800"/>
    <lineage>
        <taxon>Eukaryota</taxon>
        <taxon>Fungi</taxon>
        <taxon>Dikarya</taxon>
        <taxon>Basidiomycota</taxon>
        <taxon>Agaricomycotina</taxon>
        <taxon>Agaricomycetes</taxon>
        <taxon>Agaricomycetidae</taxon>
        <taxon>Boletales</taxon>
        <taxon>Suillineae</taxon>
        <taxon>Rhizopogonaceae</taxon>
        <taxon>Rhizopogon</taxon>
    </lineage>
</organism>
<gene>
    <name evidence="2" type="ORF">K503DRAFT_653645</name>
</gene>
<dbReference type="GO" id="GO:0004672">
    <property type="term" value="F:protein kinase activity"/>
    <property type="evidence" value="ECO:0007669"/>
    <property type="project" value="InterPro"/>
</dbReference>
<dbReference type="STRING" id="1314800.A0A1B7NBD7"/>
<protein>
    <recommendedName>
        <fullName evidence="1">Protein kinase domain-containing protein</fullName>
    </recommendedName>
</protein>
<feature type="domain" description="Protein kinase" evidence="1">
    <location>
        <begin position="1"/>
        <end position="70"/>
    </location>
</feature>
<evidence type="ECO:0000313" key="2">
    <source>
        <dbReference type="EMBL" id="OAX42202.1"/>
    </source>
</evidence>
<feature type="non-terminal residue" evidence="2">
    <location>
        <position position="1"/>
    </location>
</feature>
<evidence type="ECO:0000313" key="3">
    <source>
        <dbReference type="Proteomes" id="UP000092154"/>
    </source>
</evidence>
<accession>A0A1B7NBD7</accession>
<dbReference type="AlphaFoldDB" id="A0A1B7NBD7"/>
<proteinExistence type="predicted"/>